<protein>
    <recommendedName>
        <fullName evidence="6">S-protein homolog</fullName>
    </recommendedName>
</protein>
<dbReference type="Proteomes" id="UP001291623">
    <property type="component" value="Unassembled WGS sequence"/>
</dbReference>
<dbReference type="InterPro" id="IPR010264">
    <property type="entry name" value="Self-incomp_S1"/>
</dbReference>
<evidence type="ECO:0000256" key="3">
    <source>
        <dbReference type="ARBA" id="ARBA00022471"/>
    </source>
</evidence>
<dbReference type="EMBL" id="JAVYJV010000012">
    <property type="protein sequence ID" value="KAK4356907.1"/>
    <property type="molecule type" value="Genomic_DNA"/>
</dbReference>
<gene>
    <name evidence="7" type="ORF">RND71_022517</name>
</gene>
<comment type="similarity">
    <text evidence="2 6">Belongs to the plant self-incompatibility (S1) protein family.</text>
</comment>
<evidence type="ECO:0000256" key="2">
    <source>
        <dbReference type="ARBA" id="ARBA00005581"/>
    </source>
</evidence>
<proteinExistence type="inferred from homology"/>
<feature type="signal peptide" evidence="6">
    <location>
        <begin position="1"/>
        <end position="24"/>
    </location>
</feature>
<comment type="subcellular location">
    <subcellularLocation>
        <location evidence="1 6">Secreted</location>
    </subcellularLocation>
</comment>
<evidence type="ECO:0000313" key="8">
    <source>
        <dbReference type="Proteomes" id="UP001291623"/>
    </source>
</evidence>
<comment type="caution">
    <text evidence="7">The sequence shown here is derived from an EMBL/GenBank/DDBJ whole genome shotgun (WGS) entry which is preliminary data.</text>
</comment>
<keyword evidence="8" id="KW-1185">Reference proteome</keyword>
<evidence type="ECO:0000313" key="7">
    <source>
        <dbReference type="EMBL" id="KAK4356907.1"/>
    </source>
</evidence>
<evidence type="ECO:0000256" key="6">
    <source>
        <dbReference type="RuleBase" id="RU367044"/>
    </source>
</evidence>
<dbReference type="AlphaFoldDB" id="A0AAE1RT39"/>
<feature type="chain" id="PRO_5041773446" description="S-protein homolog" evidence="6">
    <location>
        <begin position="25"/>
        <end position="144"/>
    </location>
</feature>
<accession>A0AAE1RT39</accession>
<evidence type="ECO:0000256" key="4">
    <source>
        <dbReference type="ARBA" id="ARBA00022525"/>
    </source>
</evidence>
<evidence type="ECO:0000256" key="5">
    <source>
        <dbReference type="ARBA" id="ARBA00022729"/>
    </source>
</evidence>
<keyword evidence="4 6" id="KW-0964">Secreted</keyword>
<reference evidence="7" key="1">
    <citation type="submission" date="2023-12" db="EMBL/GenBank/DDBJ databases">
        <title>Genome assembly of Anisodus tanguticus.</title>
        <authorList>
            <person name="Wang Y.-J."/>
        </authorList>
    </citation>
    <scope>NUCLEOTIDE SEQUENCE</scope>
    <source>
        <strain evidence="7">KB-2021</strain>
        <tissue evidence="7">Leaf</tissue>
    </source>
</reference>
<organism evidence="7 8">
    <name type="scientific">Anisodus tanguticus</name>
    <dbReference type="NCBI Taxonomy" id="243964"/>
    <lineage>
        <taxon>Eukaryota</taxon>
        <taxon>Viridiplantae</taxon>
        <taxon>Streptophyta</taxon>
        <taxon>Embryophyta</taxon>
        <taxon>Tracheophyta</taxon>
        <taxon>Spermatophyta</taxon>
        <taxon>Magnoliopsida</taxon>
        <taxon>eudicotyledons</taxon>
        <taxon>Gunneridae</taxon>
        <taxon>Pentapetalae</taxon>
        <taxon>asterids</taxon>
        <taxon>lamiids</taxon>
        <taxon>Solanales</taxon>
        <taxon>Solanaceae</taxon>
        <taxon>Solanoideae</taxon>
        <taxon>Hyoscyameae</taxon>
        <taxon>Anisodus</taxon>
    </lineage>
</organism>
<keyword evidence="5 6" id="KW-0732">Signal</keyword>
<evidence type="ECO:0000256" key="1">
    <source>
        <dbReference type="ARBA" id="ARBA00004613"/>
    </source>
</evidence>
<dbReference type="GO" id="GO:0060320">
    <property type="term" value="P:rejection of self pollen"/>
    <property type="evidence" value="ECO:0007669"/>
    <property type="project" value="UniProtKB-KW"/>
</dbReference>
<sequence length="144" mass="17018">MDYSRIKAISLLCIFFFCFPQAKGNFFTGPRFHVYVWNDLPKNSPILQVHCASKNDDIGYYNLTPETNINWSFHASMWLKTMFFCHFWWNSKEKAFEVFNDLDTCIKDAGQSDIPHPTTVCWWVVKEDGIYLTDGKIGYKYVDW</sequence>
<dbReference type="Pfam" id="PF05938">
    <property type="entry name" value="Self-incomp_S1"/>
    <property type="match status" value="1"/>
</dbReference>
<name>A0AAE1RT39_9SOLA</name>
<dbReference type="PANTHER" id="PTHR31232">
    <property type="match status" value="1"/>
</dbReference>
<dbReference type="GO" id="GO:0005576">
    <property type="term" value="C:extracellular region"/>
    <property type="evidence" value="ECO:0007669"/>
    <property type="project" value="UniProtKB-SubCell"/>
</dbReference>
<keyword evidence="3 6" id="KW-0713">Self-incompatibility</keyword>
<dbReference type="PANTHER" id="PTHR31232:SF172">
    <property type="entry name" value="S-PROTEIN HOMOLOG"/>
    <property type="match status" value="1"/>
</dbReference>